<dbReference type="GeneID" id="17250284"/>
<dbReference type="RefSeq" id="XP_005756511.1">
    <property type="nucleotide sequence ID" value="XM_005756454.1"/>
</dbReference>
<feature type="region of interest" description="Disordered" evidence="1">
    <location>
        <begin position="412"/>
        <end position="493"/>
    </location>
</feature>
<feature type="region of interest" description="Disordered" evidence="1">
    <location>
        <begin position="388"/>
        <end position="407"/>
    </location>
</feature>
<dbReference type="eggNOG" id="ENOG502QUQW">
    <property type="taxonomic scope" value="Eukaryota"/>
</dbReference>
<feature type="compositionally biased region" description="Pro residues" evidence="1">
    <location>
        <begin position="427"/>
        <end position="452"/>
    </location>
</feature>
<dbReference type="PANTHER" id="PTHR16509">
    <property type="match status" value="1"/>
</dbReference>
<dbReference type="AlphaFoldDB" id="A0A0D3HYJ7"/>
<evidence type="ECO:0000256" key="1">
    <source>
        <dbReference type="SAM" id="MobiDB-lite"/>
    </source>
</evidence>
<sequence length="493" mass="50437">MDLDAYSSFVALDVEASKPLFTAGLIAGTQYADTEDAPPRRPRHGLEVLKRGVQFWDTSSLVAPVSFVAHLGDVLAPEAAGALAGALASYGEVVARCKRPQFHVACGSSDLLALGPKGVGAVAPLRPAPPAASYYAFAPVAGWRVLVLDASAVSLLGHEPGSAAHSQAVSLLAQAVPAVSVAATAGTDLLSLPDPLAGVEGAARRFHPRGGGLGEAQLGWLREQLSLAEAASERALVLCHRSCLRDSCVPEALLFDCDAALAALGSYAGVTAAWISGADPAGGYGRDTHGVHHVALCSAAHCAVNEDAFGALQVFDGHLALRMVGRQPSPATRPQGWPETLALPKSGKLIAAPAGEGSGVFFFFVSMWMAVLQTLLVPMEPLFRLLTSKEDSPSPDSKPPSEEPHAAGSVALGRVPTSGAGTRTAPPQTPPPPPPQMPPPPQAPQQAQPPPRAGAAAAAAAQSRPVHPVTAQLPAAQASANGEVEQAEEGTLV</sequence>
<feature type="compositionally biased region" description="Low complexity" evidence="1">
    <location>
        <begin position="453"/>
        <end position="465"/>
    </location>
</feature>
<dbReference type="SUPFAM" id="SSF56300">
    <property type="entry name" value="Metallo-dependent phosphatases"/>
    <property type="match status" value="1"/>
</dbReference>
<dbReference type="GO" id="GO:0008663">
    <property type="term" value="F:2',3'-cyclic-nucleotide 2'-phosphodiesterase activity"/>
    <property type="evidence" value="ECO:0007669"/>
    <property type="project" value="TreeGrafter"/>
</dbReference>
<dbReference type="PaxDb" id="2903-EOD04082"/>
<accession>A0A0D3HYJ7</accession>
<evidence type="ECO:0008006" key="4">
    <source>
        <dbReference type="Google" id="ProtNLM"/>
    </source>
</evidence>
<reference evidence="3" key="1">
    <citation type="journal article" date="2013" name="Nature">
        <title>Pan genome of the phytoplankton Emiliania underpins its global distribution.</title>
        <authorList>
            <person name="Read B.A."/>
            <person name="Kegel J."/>
            <person name="Klute M.J."/>
            <person name="Kuo A."/>
            <person name="Lefebvre S.C."/>
            <person name="Maumus F."/>
            <person name="Mayer C."/>
            <person name="Miller J."/>
            <person name="Monier A."/>
            <person name="Salamov A."/>
            <person name="Young J."/>
            <person name="Aguilar M."/>
            <person name="Claverie J.M."/>
            <person name="Frickenhaus S."/>
            <person name="Gonzalez K."/>
            <person name="Herman E.K."/>
            <person name="Lin Y.C."/>
            <person name="Napier J."/>
            <person name="Ogata H."/>
            <person name="Sarno A.F."/>
            <person name="Shmutz J."/>
            <person name="Schroeder D."/>
            <person name="de Vargas C."/>
            <person name="Verret F."/>
            <person name="von Dassow P."/>
            <person name="Valentin K."/>
            <person name="Van de Peer Y."/>
            <person name="Wheeler G."/>
            <person name="Dacks J.B."/>
            <person name="Delwiche C.F."/>
            <person name="Dyhrman S.T."/>
            <person name="Glockner G."/>
            <person name="John U."/>
            <person name="Richards T."/>
            <person name="Worden A.Z."/>
            <person name="Zhang X."/>
            <person name="Grigoriev I.V."/>
            <person name="Allen A.E."/>
            <person name="Bidle K."/>
            <person name="Borodovsky M."/>
            <person name="Bowler C."/>
            <person name="Brownlee C."/>
            <person name="Cock J.M."/>
            <person name="Elias M."/>
            <person name="Gladyshev V.N."/>
            <person name="Groth M."/>
            <person name="Guda C."/>
            <person name="Hadaegh A."/>
            <person name="Iglesias-Rodriguez M.D."/>
            <person name="Jenkins J."/>
            <person name="Jones B.M."/>
            <person name="Lawson T."/>
            <person name="Leese F."/>
            <person name="Lindquist E."/>
            <person name="Lobanov A."/>
            <person name="Lomsadze A."/>
            <person name="Malik S.B."/>
            <person name="Marsh M.E."/>
            <person name="Mackinder L."/>
            <person name="Mock T."/>
            <person name="Mueller-Roeber B."/>
            <person name="Pagarete A."/>
            <person name="Parker M."/>
            <person name="Probert I."/>
            <person name="Quesneville H."/>
            <person name="Raines C."/>
            <person name="Rensing S.A."/>
            <person name="Riano-Pachon D.M."/>
            <person name="Richier S."/>
            <person name="Rokitta S."/>
            <person name="Shiraiwa Y."/>
            <person name="Soanes D.M."/>
            <person name="van der Giezen M."/>
            <person name="Wahlund T.M."/>
            <person name="Williams B."/>
            <person name="Wilson W."/>
            <person name="Wolfe G."/>
            <person name="Wurch L.L."/>
        </authorList>
    </citation>
    <scope>NUCLEOTIDE SEQUENCE</scope>
</reference>
<reference evidence="2" key="2">
    <citation type="submission" date="2024-10" db="UniProtKB">
        <authorList>
            <consortium name="EnsemblProtists"/>
        </authorList>
    </citation>
    <scope>IDENTIFICATION</scope>
</reference>
<dbReference type="Gene3D" id="3.60.21.10">
    <property type="match status" value="1"/>
</dbReference>
<dbReference type="GO" id="GO:0030145">
    <property type="term" value="F:manganese ion binding"/>
    <property type="evidence" value="ECO:0007669"/>
    <property type="project" value="TreeGrafter"/>
</dbReference>
<evidence type="ECO:0000313" key="2">
    <source>
        <dbReference type="EnsemblProtists" id="EOD04082"/>
    </source>
</evidence>
<evidence type="ECO:0000313" key="3">
    <source>
        <dbReference type="Proteomes" id="UP000013827"/>
    </source>
</evidence>
<dbReference type="GO" id="GO:0047734">
    <property type="term" value="F:CDP-glycerol diphosphatase activity"/>
    <property type="evidence" value="ECO:0007669"/>
    <property type="project" value="TreeGrafter"/>
</dbReference>
<dbReference type="KEGG" id="ehx:EMIHUDRAFT_453970"/>
<dbReference type="PANTHER" id="PTHR16509:SF1">
    <property type="entry name" value="MANGANESE-DEPENDENT ADP-RIBOSE_CDP-ALCOHOL DIPHOSPHATASE"/>
    <property type="match status" value="1"/>
</dbReference>
<dbReference type="HOGENOM" id="CLU_553702_0_0_1"/>
<organism evidence="2 3">
    <name type="scientific">Emiliania huxleyi (strain CCMP1516)</name>
    <dbReference type="NCBI Taxonomy" id="280463"/>
    <lineage>
        <taxon>Eukaryota</taxon>
        <taxon>Haptista</taxon>
        <taxon>Haptophyta</taxon>
        <taxon>Prymnesiophyceae</taxon>
        <taxon>Isochrysidales</taxon>
        <taxon>Noelaerhabdaceae</taxon>
        <taxon>Emiliania</taxon>
    </lineage>
</organism>
<name>A0A0D3HYJ7_EMIH1</name>
<keyword evidence="3" id="KW-1185">Reference proteome</keyword>
<dbReference type="EnsemblProtists" id="EOD04082">
    <property type="protein sequence ID" value="EOD04082"/>
    <property type="gene ID" value="EMIHUDRAFT_453970"/>
</dbReference>
<dbReference type="Proteomes" id="UP000013827">
    <property type="component" value="Unassembled WGS sequence"/>
</dbReference>
<dbReference type="GO" id="GO:0047631">
    <property type="term" value="F:ADP-ribose diphosphatase activity"/>
    <property type="evidence" value="ECO:0007669"/>
    <property type="project" value="TreeGrafter"/>
</dbReference>
<dbReference type="InterPro" id="IPR029052">
    <property type="entry name" value="Metallo-depent_PP-like"/>
</dbReference>
<protein>
    <recommendedName>
        <fullName evidence="4">Exonuclease domain-containing protein</fullName>
    </recommendedName>
</protein>
<dbReference type="STRING" id="2903.R1B4U3"/>
<proteinExistence type="predicted"/>